<reference evidence="1 2" key="1">
    <citation type="submission" date="2016-05" db="EMBL/GenBank/DDBJ databases">
        <title>Nuclear genome of Blastocystis sp. subtype 1 NandII.</title>
        <authorList>
            <person name="Gentekaki E."/>
            <person name="Curtis B."/>
            <person name="Stairs C."/>
            <person name="Eme L."/>
            <person name="Herman E."/>
            <person name="Klimes V."/>
            <person name="Arias M.C."/>
            <person name="Elias M."/>
            <person name="Hilliou F."/>
            <person name="Klute M."/>
            <person name="Malik S.-B."/>
            <person name="Pightling A."/>
            <person name="Rachubinski R."/>
            <person name="Salas D."/>
            <person name="Schlacht A."/>
            <person name="Suga H."/>
            <person name="Archibald J."/>
            <person name="Ball S.G."/>
            <person name="Clark G."/>
            <person name="Dacks J."/>
            <person name="Van Der Giezen M."/>
            <person name="Tsaousis A."/>
            <person name="Roger A."/>
        </authorList>
    </citation>
    <scope>NUCLEOTIDE SEQUENCE [LARGE SCALE GENOMIC DNA]</scope>
    <source>
        <strain evidence="2">ATCC 50177 / NandII</strain>
    </source>
</reference>
<dbReference type="EMBL" id="LXWW01000238">
    <property type="protein sequence ID" value="OAO14497.1"/>
    <property type="molecule type" value="Genomic_DNA"/>
</dbReference>
<dbReference type="OrthoDB" id="10445033at2759"/>
<protein>
    <submittedName>
        <fullName evidence="1">Uncharacterized protein</fullName>
    </submittedName>
</protein>
<proteinExistence type="predicted"/>
<comment type="caution">
    <text evidence="1">The sequence shown here is derived from an EMBL/GenBank/DDBJ whole genome shotgun (WGS) entry which is preliminary data.</text>
</comment>
<name>A0A196SED1_BLAHN</name>
<accession>A0A196SED1</accession>
<organism evidence="1 2">
    <name type="scientific">Blastocystis sp. subtype 1 (strain ATCC 50177 / NandII)</name>
    <dbReference type="NCBI Taxonomy" id="478820"/>
    <lineage>
        <taxon>Eukaryota</taxon>
        <taxon>Sar</taxon>
        <taxon>Stramenopiles</taxon>
        <taxon>Bigyra</taxon>
        <taxon>Opalozoa</taxon>
        <taxon>Opalinata</taxon>
        <taxon>Blastocystidae</taxon>
        <taxon>Blastocystis</taxon>
    </lineage>
</organism>
<gene>
    <name evidence="1" type="ORF">AV274_3800</name>
</gene>
<dbReference type="AlphaFoldDB" id="A0A196SED1"/>
<keyword evidence="2" id="KW-1185">Reference proteome</keyword>
<evidence type="ECO:0000313" key="2">
    <source>
        <dbReference type="Proteomes" id="UP000078348"/>
    </source>
</evidence>
<dbReference type="Proteomes" id="UP000078348">
    <property type="component" value="Unassembled WGS sequence"/>
</dbReference>
<evidence type="ECO:0000313" key="1">
    <source>
        <dbReference type="EMBL" id="OAO14497.1"/>
    </source>
</evidence>
<sequence length="304" mass="34257">MKPYLALYAECMDSTSSFLNYYIPDESILCNRVPITIGEIIQTKDSCVCVSIQYSGEGEVYVLNRISGSNVPDAENIIEEGLYLGRHANEVVETTICRVFENTEYTLYATVVDGGCIHIPASKEFSSSTFSDEMKWSKTSNLIWASQYAGNINYGVEYRRYNGIGYPGSLLNELRVTEEGVLLNTREEVKEKLQEKYKKKGVTEENANAELLNNNLVWRTGEFADGTFNGLFLVFGKGNVYIYCSGESTGVEIEDVVSKGKKVGYFEDDRVDVTIRGPIEDSFTAYAVLEYNNQYFGPYPKRMK</sequence>